<sequence length="166" mass="18034">MTASALLHERVSLALLQKDVLLSLSQLVGERKVAETGFGVGGVYSRAGFSVGVCERDDRRDAGIPCVFPEFVDEAAKLLSKLRLSRARRFGGDLHRDSEETRVSRDIQINLRRGWKLSALTATASGNPLRRIVATMPAPTFPASAENQSVITAIGPPFPESLRTDT</sequence>
<keyword evidence="2" id="KW-1185">Reference proteome</keyword>
<gene>
    <name evidence="1" type="ORF">ABIE37_000340</name>
</gene>
<proteinExistence type="predicted"/>
<accession>A0ABV2P1F2</accession>
<name>A0ABV2P1F2_9MICC</name>
<evidence type="ECO:0000313" key="2">
    <source>
        <dbReference type="Proteomes" id="UP001549307"/>
    </source>
</evidence>
<comment type="caution">
    <text evidence="1">The sequence shown here is derived from an EMBL/GenBank/DDBJ whole genome shotgun (WGS) entry which is preliminary data.</text>
</comment>
<organism evidence="1 2">
    <name type="scientific">Arthrobacter bambusae</name>
    <dbReference type="NCBI Taxonomy" id="1338426"/>
    <lineage>
        <taxon>Bacteria</taxon>
        <taxon>Bacillati</taxon>
        <taxon>Actinomycetota</taxon>
        <taxon>Actinomycetes</taxon>
        <taxon>Micrococcales</taxon>
        <taxon>Micrococcaceae</taxon>
        <taxon>Arthrobacter</taxon>
    </lineage>
</organism>
<dbReference type="Proteomes" id="UP001549307">
    <property type="component" value="Unassembled WGS sequence"/>
</dbReference>
<protein>
    <submittedName>
        <fullName evidence="1">Uncharacterized protein</fullName>
    </submittedName>
</protein>
<dbReference type="EMBL" id="JBEPSN010000001">
    <property type="protein sequence ID" value="MET4538585.1"/>
    <property type="molecule type" value="Genomic_DNA"/>
</dbReference>
<evidence type="ECO:0000313" key="1">
    <source>
        <dbReference type="EMBL" id="MET4538585.1"/>
    </source>
</evidence>
<reference evidence="1 2" key="1">
    <citation type="submission" date="2024-06" db="EMBL/GenBank/DDBJ databases">
        <title>Sorghum-associated microbial communities from plants grown in Nebraska, USA.</title>
        <authorList>
            <person name="Schachtman D."/>
        </authorList>
    </citation>
    <scope>NUCLEOTIDE SEQUENCE [LARGE SCALE GENOMIC DNA]</scope>
    <source>
        <strain evidence="1 2">3552</strain>
    </source>
</reference>